<dbReference type="Gene3D" id="2.70.98.10">
    <property type="match status" value="1"/>
</dbReference>
<organism evidence="9 10">
    <name type="scientific">Streptomyces flavochromogenes</name>
    <dbReference type="NCBI Taxonomy" id="68199"/>
    <lineage>
        <taxon>Bacteria</taxon>
        <taxon>Bacillati</taxon>
        <taxon>Actinomycetota</taxon>
        <taxon>Actinomycetes</taxon>
        <taxon>Kitasatosporales</taxon>
        <taxon>Streptomycetaceae</taxon>
        <taxon>Streptomyces</taxon>
    </lineage>
</organism>
<dbReference type="EC" id="5.1.3.3" evidence="4 8"/>
<evidence type="ECO:0000256" key="8">
    <source>
        <dbReference type="PIRNR" id="PIRNR005096"/>
    </source>
</evidence>
<dbReference type="Pfam" id="PF01263">
    <property type="entry name" value="Aldose_epim"/>
    <property type="match status" value="1"/>
</dbReference>
<dbReference type="InterPro" id="IPR047215">
    <property type="entry name" value="Galactose_mutarotase-like"/>
</dbReference>
<dbReference type="InterPro" id="IPR011013">
    <property type="entry name" value="Gal_mutarotase_sf_dom"/>
</dbReference>
<dbReference type="PROSITE" id="PS00545">
    <property type="entry name" value="ALDOSE_1_EPIMERASE"/>
    <property type="match status" value="1"/>
</dbReference>
<evidence type="ECO:0000256" key="7">
    <source>
        <dbReference type="ARBA" id="ARBA00023277"/>
    </source>
</evidence>
<proteinExistence type="inferred from homology"/>
<evidence type="ECO:0000313" key="9">
    <source>
        <dbReference type="EMBL" id="MFF5922567.1"/>
    </source>
</evidence>
<dbReference type="CDD" id="cd09019">
    <property type="entry name" value="galactose_mutarotase_like"/>
    <property type="match status" value="1"/>
</dbReference>
<dbReference type="RefSeq" id="WP_030315123.1">
    <property type="nucleotide sequence ID" value="NZ_JBIBDZ010000010.1"/>
</dbReference>
<dbReference type="PANTHER" id="PTHR10091:SF0">
    <property type="entry name" value="GALACTOSE MUTAROTASE"/>
    <property type="match status" value="1"/>
</dbReference>
<protein>
    <recommendedName>
        <fullName evidence="5 8">Aldose 1-epimerase</fullName>
        <ecNumber evidence="4 8">5.1.3.3</ecNumber>
    </recommendedName>
</protein>
<evidence type="ECO:0000256" key="6">
    <source>
        <dbReference type="ARBA" id="ARBA00023235"/>
    </source>
</evidence>
<comment type="caution">
    <text evidence="9">The sequence shown here is derived from an EMBL/GenBank/DDBJ whole genome shotgun (WGS) entry which is preliminary data.</text>
</comment>
<dbReference type="GO" id="GO:0016853">
    <property type="term" value="F:isomerase activity"/>
    <property type="evidence" value="ECO:0007669"/>
    <property type="project" value="UniProtKB-KW"/>
</dbReference>
<keyword evidence="10" id="KW-1185">Reference proteome</keyword>
<dbReference type="InterPro" id="IPR018052">
    <property type="entry name" value="Ald1_epimerase_CS"/>
</dbReference>
<evidence type="ECO:0000256" key="5">
    <source>
        <dbReference type="ARBA" id="ARBA00014165"/>
    </source>
</evidence>
<dbReference type="Proteomes" id="UP001602370">
    <property type="component" value="Unassembled WGS sequence"/>
</dbReference>
<dbReference type="InterPro" id="IPR008183">
    <property type="entry name" value="Aldose_1/G6P_1-epimerase"/>
</dbReference>
<reference evidence="9 10" key="1">
    <citation type="submission" date="2024-10" db="EMBL/GenBank/DDBJ databases">
        <title>The Natural Products Discovery Center: Release of the First 8490 Sequenced Strains for Exploring Actinobacteria Biosynthetic Diversity.</title>
        <authorList>
            <person name="Kalkreuter E."/>
            <person name="Kautsar S.A."/>
            <person name="Yang D."/>
            <person name="Bader C.D."/>
            <person name="Teijaro C.N."/>
            <person name="Fluegel L."/>
            <person name="Davis C.M."/>
            <person name="Simpson J.R."/>
            <person name="Lauterbach L."/>
            <person name="Steele A.D."/>
            <person name="Gui C."/>
            <person name="Meng S."/>
            <person name="Li G."/>
            <person name="Viehrig K."/>
            <person name="Ye F."/>
            <person name="Su P."/>
            <person name="Kiefer A.F."/>
            <person name="Nichols A."/>
            <person name="Cepeda A.J."/>
            <person name="Yan W."/>
            <person name="Fan B."/>
            <person name="Jiang Y."/>
            <person name="Adhikari A."/>
            <person name="Zheng C.-J."/>
            <person name="Schuster L."/>
            <person name="Cowan T.M."/>
            <person name="Smanski M.J."/>
            <person name="Chevrette M.G."/>
            <person name="De Carvalho L.P.S."/>
            <person name="Shen B."/>
        </authorList>
    </citation>
    <scope>NUCLEOTIDE SEQUENCE [LARGE SCALE GENOMIC DNA]</scope>
    <source>
        <strain evidence="9 10">NPDC012605</strain>
    </source>
</reference>
<accession>A0ABW6XYH0</accession>
<dbReference type="PANTHER" id="PTHR10091">
    <property type="entry name" value="ALDOSE-1-EPIMERASE"/>
    <property type="match status" value="1"/>
</dbReference>
<dbReference type="EMBL" id="JBIBDZ010000010">
    <property type="protein sequence ID" value="MFF5922567.1"/>
    <property type="molecule type" value="Genomic_DNA"/>
</dbReference>
<dbReference type="InterPro" id="IPR014718">
    <property type="entry name" value="GH-type_carb-bd"/>
</dbReference>
<evidence type="ECO:0000256" key="3">
    <source>
        <dbReference type="ARBA" id="ARBA00006206"/>
    </source>
</evidence>
<name>A0ABW6XYH0_9ACTN</name>
<comment type="similarity">
    <text evidence="3 8">Belongs to the aldose epimerase family.</text>
</comment>
<evidence type="ECO:0000256" key="2">
    <source>
        <dbReference type="ARBA" id="ARBA00005028"/>
    </source>
</evidence>
<dbReference type="PIRSF" id="PIRSF005096">
    <property type="entry name" value="GALM"/>
    <property type="match status" value="1"/>
</dbReference>
<gene>
    <name evidence="9" type="ORF">ACFY8C_30165</name>
</gene>
<evidence type="ECO:0000256" key="1">
    <source>
        <dbReference type="ARBA" id="ARBA00001614"/>
    </source>
</evidence>
<evidence type="ECO:0000256" key="4">
    <source>
        <dbReference type="ARBA" id="ARBA00013185"/>
    </source>
</evidence>
<comment type="catalytic activity">
    <reaction evidence="1 8">
        <text>alpha-D-glucose = beta-D-glucose</text>
        <dbReference type="Rhea" id="RHEA:10264"/>
        <dbReference type="ChEBI" id="CHEBI:15903"/>
        <dbReference type="ChEBI" id="CHEBI:17925"/>
        <dbReference type="EC" id="5.1.3.3"/>
    </reaction>
</comment>
<keyword evidence="7 8" id="KW-0119">Carbohydrate metabolism</keyword>
<comment type="pathway">
    <text evidence="2 8">Carbohydrate metabolism; hexose metabolism.</text>
</comment>
<dbReference type="SUPFAM" id="SSF74650">
    <property type="entry name" value="Galactose mutarotase-like"/>
    <property type="match status" value="1"/>
</dbReference>
<evidence type="ECO:0000313" key="10">
    <source>
        <dbReference type="Proteomes" id="UP001602370"/>
    </source>
</evidence>
<dbReference type="InterPro" id="IPR015443">
    <property type="entry name" value="Aldose_1-epimerase"/>
</dbReference>
<sequence length="370" mass="39242">MLRSTVRHRPFGTAPSGEEVGLWRLESTSGVYAEILTYGGVLHSLGVPDTEGGTADVILSLTSVDQYAEKGPYLGALIGRYANRIAHGRFTLDGTTHHIPLNDRGHALHGGPEGFDTRVWDAHPLTDGDTAALRLTLHSPDGDMGFPGALDVAVTYSLDSAGTLSVDCTATTDRPTVVSLTNHAYFNLAGAGDVLGHTLQIDSTAYLPVDGDGIPLGPLQDVTGTPFDLTSPRLLGDCVGSADEQISRAGGYDHCWALAGREPGPLRYAARLTAPAETRVMEVWTTAPGVQVYTANHLDGSLADGTGRSHERHGAVCLETQHFPDAPNRPEYPSAVLRPGTTAHRRTEFRFPHLGGGAEHSTGLLEEACD</sequence>
<dbReference type="NCBIfam" id="NF008277">
    <property type="entry name" value="PRK11055.1"/>
    <property type="match status" value="1"/>
</dbReference>
<keyword evidence="6 8" id="KW-0413">Isomerase</keyword>